<dbReference type="SUPFAM" id="SSF57716">
    <property type="entry name" value="Glucocorticoid receptor-like (DNA-binding domain)"/>
    <property type="match status" value="1"/>
</dbReference>
<dbReference type="InterPro" id="IPR010399">
    <property type="entry name" value="Tify_dom"/>
</dbReference>
<comment type="subcellular location">
    <subcellularLocation>
        <location evidence="2 13">Nucleus</location>
    </subcellularLocation>
</comment>
<evidence type="ECO:0000256" key="5">
    <source>
        <dbReference type="ARBA" id="ARBA00022771"/>
    </source>
</evidence>
<evidence type="ECO:0000256" key="6">
    <source>
        <dbReference type="ARBA" id="ARBA00022833"/>
    </source>
</evidence>
<evidence type="ECO:0000313" key="18">
    <source>
        <dbReference type="Proteomes" id="UP001454036"/>
    </source>
</evidence>
<dbReference type="GO" id="GO:0008270">
    <property type="term" value="F:zinc ion binding"/>
    <property type="evidence" value="ECO:0007669"/>
    <property type="project" value="UniProtKB-KW"/>
</dbReference>
<evidence type="ECO:0000313" key="17">
    <source>
        <dbReference type="EMBL" id="GAA0161822.1"/>
    </source>
</evidence>
<dbReference type="AlphaFoldDB" id="A0AAV3QFC7"/>
<name>A0AAV3QFC7_LITER</name>
<evidence type="ECO:0000256" key="10">
    <source>
        <dbReference type="ARBA" id="ARBA00023163"/>
    </source>
</evidence>
<dbReference type="InterPro" id="IPR000679">
    <property type="entry name" value="Znf_GATA"/>
</dbReference>
<evidence type="ECO:0000259" key="15">
    <source>
        <dbReference type="PROSITE" id="PS51017"/>
    </source>
</evidence>
<comment type="similarity">
    <text evidence="3">Belongs to the type IV zinc-finger family. Class C subfamily.</text>
</comment>
<dbReference type="PROSITE" id="PS51017">
    <property type="entry name" value="CCT"/>
    <property type="match status" value="1"/>
</dbReference>
<evidence type="ECO:0000256" key="2">
    <source>
        <dbReference type="ARBA" id="ARBA00004123"/>
    </source>
</evidence>
<evidence type="ECO:0000256" key="12">
    <source>
        <dbReference type="PROSITE-ProRule" id="PRU00094"/>
    </source>
</evidence>
<dbReference type="Proteomes" id="UP001454036">
    <property type="component" value="Unassembled WGS sequence"/>
</dbReference>
<evidence type="ECO:0000256" key="7">
    <source>
        <dbReference type="ARBA" id="ARBA00023015"/>
    </source>
</evidence>
<evidence type="ECO:0000259" key="14">
    <source>
        <dbReference type="PROSITE" id="PS50114"/>
    </source>
</evidence>
<evidence type="ECO:0000256" key="4">
    <source>
        <dbReference type="ARBA" id="ARBA00022723"/>
    </source>
</evidence>
<dbReference type="Pfam" id="PF00320">
    <property type="entry name" value="GATA"/>
    <property type="match status" value="1"/>
</dbReference>
<protein>
    <submittedName>
        <fullName evidence="17">DNA-binding transcription factor</fullName>
    </submittedName>
</protein>
<dbReference type="PROSITE" id="PS50114">
    <property type="entry name" value="GATA_ZN_FINGER_2"/>
    <property type="match status" value="1"/>
</dbReference>
<feature type="domain" description="CCT" evidence="15">
    <location>
        <begin position="131"/>
        <end position="173"/>
    </location>
</feature>
<dbReference type="PROSITE" id="PS00344">
    <property type="entry name" value="GATA_ZN_FINGER_1"/>
    <property type="match status" value="1"/>
</dbReference>
<keyword evidence="9" id="KW-0010">Activator</keyword>
<comment type="caution">
    <text evidence="17">The sequence shown here is derived from an EMBL/GenBank/DDBJ whole genome shotgun (WGS) entry which is preliminary data.</text>
</comment>
<dbReference type="InterPro" id="IPR013088">
    <property type="entry name" value="Znf_NHR/GATA"/>
</dbReference>
<dbReference type="InterPro" id="IPR010402">
    <property type="entry name" value="CCT_domain"/>
</dbReference>
<proteinExistence type="inferred from homology"/>
<dbReference type="EMBL" id="BAABME010020917">
    <property type="protein sequence ID" value="GAA0161822.1"/>
    <property type="molecule type" value="Genomic_DNA"/>
</dbReference>
<keyword evidence="10" id="KW-0804">Transcription</keyword>
<dbReference type="GO" id="GO:0005634">
    <property type="term" value="C:nucleus"/>
    <property type="evidence" value="ECO:0007669"/>
    <property type="project" value="UniProtKB-SubCell"/>
</dbReference>
<evidence type="ECO:0000256" key="9">
    <source>
        <dbReference type="ARBA" id="ARBA00023159"/>
    </source>
</evidence>
<dbReference type="PROSITE" id="PS51320">
    <property type="entry name" value="TIFY"/>
    <property type="match status" value="1"/>
</dbReference>
<sequence>MYAHAQHMNAASSHHSAASDGGAGGGVSYEMQHFEDEYNDISGFEDIVVNVDDFEVNGGGASSQVVAQPDQLTFSFRGEVYVFDAVSERKVQEVMLLLGGPKLSTCALGGDLAYKNERSMMNPGWCSDPKRAEFLNRYRQKRKERCYQTKIRYEVRKKAALRMPRKRGQFVSKDSEELFSDEEEPTQDESQIYAFCQHCGTSSSATPTMRRGPFGPRSLCNACGLFWANKGIMRNLSKRVQFDARSLVDEDDSDTEYPLCSAPPKS</sequence>
<dbReference type="SMART" id="SM00979">
    <property type="entry name" value="TIFY"/>
    <property type="match status" value="1"/>
</dbReference>
<evidence type="ECO:0000256" key="11">
    <source>
        <dbReference type="ARBA" id="ARBA00023242"/>
    </source>
</evidence>
<keyword evidence="8 17" id="KW-0238">DNA-binding</keyword>
<accession>A0AAV3QFC7</accession>
<dbReference type="PANTHER" id="PTHR46125:SF24">
    <property type="entry name" value="GATA TRANSCRIPTION FACTOR 18"/>
    <property type="match status" value="1"/>
</dbReference>
<keyword evidence="5 12" id="KW-0863">Zinc-finger</keyword>
<dbReference type="SMART" id="SM00401">
    <property type="entry name" value="ZnF_GATA"/>
    <property type="match status" value="1"/>
</dbReference>
<evidence type="ECO:0000256" key="13">
    <source>
        <dbReference type="PROSITE-ProRule" id="PRU00357"/>
    </source>
</evidence>
<dbReference type="Gene3D" id="3.30.50.10">
    <property type="entry name" value="Erythroid Transcription Factor GATA-1, subunit A"/>
    <property type="match status" value="1"/>
</dbReference>
<keyword evidence="4" id="KW-0479">Metal-binding</keyword>
<dbReference type="GO" id="GO:0006355">
    <property type="term" value="P:regulation of DNA-templated transcription"/>
    <property type="evidence" value="ECO:0007669"/>
    <property type="project" value="InterPro"/>
</dbReference>
<dbReference type="Pfam" id="PF06200">
    <property type="entry name" value="tify"/>
    <property type="match status" value="1"/>
</dbReference>
<evidence type="ECO:0000259" key="16">
    <source>
        <dbReference type="PROSITE" id="PS51320"/>
    </source>
</evidence>
<gene>
    <name evidence="17" type="ORF">LIER_39302</name>
</gene>
<evidence type="ECO:0000256" key="8">
    <source>
        <dbReference type="ARBA" id="ARBA00023125"/>
    </source>
</evidence>
<dbReference type="GO" id="GO:0043565">
    <property type="term" value="F:sequence-specific DNA binding"/>
    <property type="evidence" value="ECO:0007669"/>
    <property type="project" value="InterPro"/>
</dbReference>
<keyword evidence="11 13" id="KW-0539">Nucleus</keyword>
<organism evidence="17 18">
    <name type="scientific">Lithospermum erythrorhizon</name>
    <name type="common">Purple gromwell</name>
    <name type="synonym">Lithospermum officinale var. erythrorhizon</name>
    <dbReference type="NCBI Taxonomy" id="34254"/>
    <lineage>
        <taxon>Eukaryota</taxon>
        <taxon>Viridiplantae</taxon>
        <taxon>Streptophyta</taxon>
        <taxon>Embryophyta</taxon>
        <taxon>Tracheophyta</taxon>
        <taxon>Spermatophyta</taxon>
        <taxon>Magnoliopsida</taxon>
        <taxon>eudicotyledons</taxon>
        <taxon>Gunneridae</taxon>
        <taxon>Pentapetalae</taxon>
        <taxon>asterids</taxon>
        <taxon>lamiids</taxon>
        <taxon>Boraginales</taxon>
        <taxon>Boraginaceae</taxon>
        <taxon>Boraginoideae</taxon>
        <taxon>Lithospermeae</taxon>
        <taxon>Lithospermum</taxon>
    </lineage>
</organism>
<dbReference type="PANTHER" id="PTHR46125">
    <property type="entry name" value="GATA TRANSCRIPTION FACTOR 28"/>
    <property type="match status" value="1"/>
</dbReference>
<keyword evidence="6" id="KW-0862">Zinc</keyword>
<keyword evidence="7" id="KW-0805">Transcription regulation</keyword>
<reference evidence="17 18" key="1">
    <citation type="submission" date="2024-01" db="EMBL/GenBank/DDBJ databases">
        <title>The complete chloroplast genome sequence of Lithospermum erythrorhizon: insights into the phylogenetic relationship among Boraginaceae species and the maternal lineages of purple gromwells.</title>
        <authorList>
            <person name="Okada T."/>
            <person name="Watanabe K."/>
        </authorList>
    </citation>
    <scope>NUCLEOTIDE SEQUENCE [LARGE SCALE GENOMIC DNA]</scope>
</reference>
<dbReference type="InterPro" id="IPR045280">
    <property type="entry name" value="TIFY-like"/>
</dbReference>
<evidence type="ECO:0000256" key="3">
    <source>
        <dbReference type="ARBA" id="ARBA00007722"/>
    </source>
</evidence>
<keyword evidence="18" id="KW-1185">Reference proteome</keyword>
<feature type="domain" description="GATA-type" evidence="14">
    <location>
        <begin position="196"/>
        <end position="246"/>
    </location>
</feature>
<dbReference type="Pfam" id="PF06203">
    <property type="entry name" value="CCT"/>
    <property type="match status" value="1"/>
</dbReference>
<feature type="domain" description="Tify" evidence="16">
    <location>
        <begin position="65"/>
        <end position="100"/>
    </location>
</feature>
<dbReference type="CDD" id="cd00202">
    <property type="entry name" value="ZnF_GATA"/>
    <property type="match status" value="1"/>
</dbReference>
<evidence type="ECO:0000256" key="1">
    <source>
        <dbReference type="ARBA" id="ARBA00002206"/>
    </source>
</evidence>
<comment type="function">
    <text evidence="1">Transcriptional activator that specifically binds 5'-GATA-3' or 5'-GAT-3' motifs within gene promoters.</text>
</comment>